<dbReference type="PANTHER" id="PTHR48051">
    <property type="match status" value="1"/>
</dbReference>
<dbReference type="InterPro" id="IPR050216">
    <property type="entry name" value="LRR_domain-containing"/>
</dbReference>
<dbReference type="EMBL" id="MOBX01000002">
    <property type="protein sequence ID" value="RON86368.1"/>
    <property type="molecule type" value="Genomic_DNA"/>
</dbReference>
<comment type="catalytic activity">
    <reaction evidence="1">
        <text>S-ubiquitinyl-[E2 ubiquitin-conjugating enzyme]-L-cysteine + [acceptor protein]-L-lysine = [E2 ubiquitin-conjugating enzyme]-L-cysteine + N(6)-ubiquitinyl-[acceptor protein]-L-lysine.</text>
        <dbReference type="EC" id="2.3.2.27"/>
    </reaction>
</comment>
<dbReference type="Gene3D" id="1.20.58.360">
    <property type="entry name" value="Shigella T3SS effector IpaH defines"/>
    <property type="match status" value="1"/>
</dbReference>
<dbReference type="Gene3D" id="3.80.10.10">
    <property type="entry name" value="Ribonuclease Inhibitor"/>
    <property type="match status" value="3"/>
</dbReference>
<dbReference type="InterPro" id="IPR029487">
    <property type="entry name" value="NEL_dom"/>
</dbReference>
<evidence type="ECO:0000313" key="8">
    <source>
        <dbReference type="EMBL" id="RON86368.1"/>
    </source>
</evidence>
<keyword evidence="4" id="KW-0677">Repeat</keyword>
<gene>
    <name evidence="8" type="ORF">BK670_01980</name>
</gene>
<dbReference type="InterPro" id="IPR001611">
    <property type="entry name" value="Leu-rich_rpt"/>
</dbReference>
<comment type="PTM">
    <text evidence="6">Ubiquitinated in the presence of host E1 ubiquitin-activating enzyme, E2 ubiquitin-conjugating enzyme and ubiquitin.</text>
</comment>
<organism evidence="8 9">
    <name type="scientific">Pseudomonas fluorescens</name>
    <dbReference type="NCBI Taxonomy" id="294"/>
    <lineage>
        <taxon>Bacteria</taxon>
        <taxon>Pseudomonadati</taxon>
        <taxon>Pseudomonadota</taxon>
        <taxon>Gammaproteobacteria</taxon>
        <taxon>Pseudomonadales</taxon>
        <taxon>Pseudomonadaceae</taxon>
        <taxon>Pseudomonas</taxon>
    </lineage>
</organism>
<dbReference type="EC" id="2.3.2.27" evidence="2"/>
<comment type="similarity">
    <text evidence="6">Belongs to the LRR-containing bacterial E3 ligase family.</text>
</comment>
<keyword evidence="6" id="KW-0833">Ubl conjugation pathway</keyword>
<accession>A0A423MNQ4</accession>
<feature type="domain" description="NEL" evidence="7">
    <location>
        <begin position="922"/>
        <end position="1235"/>
    </location>
</feature>
<evidence type="ECO:0000256" key="4">
    <source>
        <dbReference type="ARBA" id="ARBA00022737"/>
    </source>
</evidence>
<keyword evidence="5" id="KW-0843">Virulence</keyword>
<protein>
    <recommendedName>
        <fullName evidence="2">RING-type E3 ubiquitin transferase</fullName>
        <ecNumber evidence="2">2.3.2.27</ecNumber>
    </recommendedName>
</protein>
<dbReference type="GO" id="GO:0005737">
    <property type="term" value="C:cytoplasm"/>
    <property type="evidence" value="ECO:0007669"/>
    <property type="project" value="TreeGrafter"/>
</dbReference>
<dbReference type="PANTHER" id="PTHR48051:SF42">
    <property type="entry name" value="LEUCINE-RICH REPEAT-CONTAINING PROTEIN 18-LIKE"/>
    <property type="match status" value="1"/>
</dbReference>
<keyword evidence="3" id="KW-0433">Leucine-rich repeat</keyword>
<keyword evidence="6" id="KW-0808">Transferase</keyword>
<evidence type="ECO:0000256" key="2">
    <source>
        <dbReference type="ARBA" id="ARBA00012483"/>
    </source>
</evidence>
<proteinExistence type="inferred from homology"/>
<keyword evidence="6" id="KW-1035">Host cytoplasm</keyword>
<dbReference type="GO" id="GO:0061630">
    <property type="term" value="F:ubiquitin protein ligase activity"/>
    <property type="evidence" value="ECO:0007669"/>
    <property type="project" value="UniProtKB-EC"/>
</dbReference>
<sequence>MSEEQIGAYIRSLGSDVEAGLSRRETEYKMLKQQLTLWSKELSSTPGAAKDWAEHVTHEVKRCFRRETGTSLKLEPGSGTLPVLEADFSHVRELFLDAVTWTPAADAFLAGFPQLEQLTITRATLDTLPAAIAQMGDLRTLDLSANRIRLDTQAAVTLTALSNLENINLSHNPLNMTPDFSALSGLKVLNLSDTQLDQWPTGLRNQTGLQIVDLRNNRLQEVPQTLLDPPAAQLDATVRLNGVTLIEGNAFAPGYWKTLELYWRRLAADHPALPGPAHPQGLRLATDILEVAMVQRMYPNKDAQAAKDFVLHLGDEALTRRLQDFDLLESQLNKYVADNHNGGAVDVDTLSLKLWAPQRLARIIKACWLQESGAILRLPPGNGPLPALTADFSHVRLLNLEDVHWSDAGETFLANFTQLETLSINHSNLRKLPACVGDMDKLINLDLSSNSLELDEPGAAKLSALSRLKVVNLSQNPLKNAPDFSAMSDLTSLDLHSTGIDQWPAGLLGKIALTTLDLRNNHLTEVPQANINPEPKQLASITKINGATLLGGNDFPSDYWKTFDRYWRRVHAAHPELMNSAHSAAFDSDNSRAQRYRRLYPGESIKSCREYIWSLEKGTAGTRLASLELEFNTLKTQLDAWIFSGGGNRQGYIRANQLLINAETRNDRTAASQRIISCWRRETSQKLANDRTPIGLELDLSGLRLQSLPDIDADFSHVGSLKLSNMGLSTSPEGFLTRFRHVRWLDLSLNQLRELPPAVSEMNGLTRLFLQSNQIALTEDTARVLSARITLRALWLQDNPQLAIAPDFSQIFDMRSINLANTGIDTFPAGIADQPLLDTVNLSNNRIEEIPDSVIAPPDERLAHTARVNNVTNITHNPLSAETLTRLNHYNDRLIEAEMPLTGRNNLVDTARGIAPVTHRPAVGDPMVRWTAGMSAEQIPARRVQWQTLRDQHGSDGLFNTLERLLDVPAGHNELQRRVWKLIDSITENNPDSERLRSELLERAGEAACCDRAAFTFANLETRVMMHSARTQARDQAQGPQLSALSRALFRLHEVDKVASADIAQREASIIESRRGQGAGVLPAPHVSEEVEIRLFYRHGLKDRLQLPGQPDRMGFAHLVNVSKAQLDAAYEKIIALDNSPEEFQALLSREFWQEFIIHKYQSKFEAQRQPFQERQAILDESYAANTLSFDDYDAQSRALQAPLAIEEAALIETLSRQELAGHATLGTAEEAAGENT</sequence>
<dbReference type="PROSITE" id="PS51450">
    <property type="entry name" value="LRR"/>
    <property type="match status" value="2"/>
</dbReference>
<evidence type="ECO:0000259" key="7">
    <source>
        <dbReference type="PROSITE" id="PS52053"/>
    </source>
</evidence>
<evidence type="ECO:0000256" key="3">
    <source>
        <dbReference type="ARBA" id="ARBA00022614"/>
    </source>
</evidence>
<evidence type="ECO:0000256" key="5">
    <source>
        <dbReference type="ARBA" id="ARBA00023026"/>
    </source>
</evidence>
<dbReference type="PROSITE" id="PS52053">
    <property type="entry name" value="NEL"/>
    <property type="match status" value="1"/>
</dbReference>
<comment type="caution">
    <text evidence="8">The sequence shown here is derived from an EMBL/GenBank/DDBJ whole genome shotgun (WGS) entry which is preliminary data.</text>
</comment>
<dbReference type="AlphaFoldDB" id="A0A423MNQ4"/>
<dbReference type="GO" id="GO:0016567">
    <property type="term" value="P:protein ubiquitination"/>
    <property type="evidence" value="ECO:0007669"/>
    <property type="project" value="InterPro"/>
</dbReference>
<keyword evidence="6" id="KW-0832">Ubl conjugation</keyword>
<dbReference type="GO" id="GO:0005576">
    <property type="term" value="C:extracellular region"/>
    <property type="evidence" value="ECO:0007669"/>
    <property type="project" value="UniProtKB-UniRule"/>
</dbReference>
<evidence type="ECO:0000256" key="6">
    <source>
        <dbReference type="PROSITE-ProRule" id="PRU01398"/>
    </source>
</evidence>
<dbReference type="InterPro" id="IPR003591">
    <property type="entry name" value="Leu-rich_rpt_typical-subtyp"/>
</dbReference>
<dbReference type="InterPro" id="IPR032675">
    <property type="entry name" value="LRR_dom_sf"/>
</dbReference>
<dbReference type="SUPFAM" id="SSF52058">
    <property type="entry name" value="L domain-like"/>
    <property type="match status" value="2"/>
</dbReference>
<evidence type="ECO:0000256" key="1">
    <source>
        <dbReference type="ARBA" id="ARBA00000900"/>
    </source>
</evidence>
<dbReference type="SMART" id="SM00369">
    <property type="entry name" value="LRR_TYP"/>
    <property type="match status" value="10"/>
</dbReference>
<dbReference type="OrthoDB" id="1467561at2"/>
<evidence type="ECO:0000313" key="9">
    <source>
        <dbReference type="Proteomes" id="UP000285378"/>
    </source>
</evidence>
<dbReference type="SMART" id="SM00364">
    <property type="entry name" value="LRR_BAC"/>
    <property type="match status" value="6"/>
</dbReference>
<name>A0A423MNQ4_PSEFL</name>
<feature type="active site" description="Glycyl thioester intermediate" evidence="6">
    <location>
        <position position="1009"/>
    </location>
</feature>
<dbReference type="Proteomes" id="UP000285378">
    <property type="component" value="Unassembled WGS sequence"/>
</dbReference>
<dbReference type="Pfam" id="PF14496">
    <property type="entry name" value="NEL"/>
    <property type="match status" value="1"/>
</dbReference>
<reference evidence="8 9" key="1">
    <citation type="submission" date="2016-10" db="EMBL/GenBank/DDBJ databases">
        <title>Comparative genome analysis of multiple Pseudomonas spp. focuses on biocontrol and plant growth promoting traits.</title>
        <authorList>
            <person name="Tao X.-Y."/>
            <person name="Taylor C.G."/>
        </authorList>
    </citation>
    <scope>NUCLEOTIDE SEQUENCE [LARGE SCALE GENOMIC DNA]</scope>
    <source>
        <strain evidence="8 9">28B5</strain>
    </source>
</reference>
<keyword evidence="6" id="KW-0964">Secreted</keyword>